<gene>
    <name evidence="3" type="ordered locus">Sulba_0325</name>
</gene>
<dbReference type="EMBL" id="CP003333">
    <property type="protein sequence ID" value="AFL67651.1"/>
    <property type="molecule type" value="Genomic_DNA"/>
</dbReference>
<dbReference type="GO" id="GO:0005509">
    <property type="term" value="F:calcium ion binding"/>
    <property type="evidence" value="ECO:0007669"/>
    <property type="project" value="InterPro"/>
</dbReference>
<dbReference type="CDD" id="cd00051">
    <property type="entry name" value="EFh"/>
    <property type="match status" value="1"/>
</dbReference>
<feature type="region of interest" description="Disordered" evidence="1">
    <location>
        <begin position="49"/>
        <end position="102"/>
    </location>
</feature>
<dbReference type="InterPro" id="IPR011992">
    <property type="entry name" value="EF-hand-dom_pair"/>
</dbReference>
<dbReference type="Pfam" id="PF13499">
    <property type="entry name" value="EF-hand_7"/>
    <property type="match status" value="1"/>
</dbReference>
<feature type="compositionally biased region" description="Basic and acidic residues" evidence="1">
    <location>
        <begin position="79"/>
        <end position="102"/>
    </location>
</feature>
<dbReference type="OrthoDB" id="5349073at2"/>
<dbReference type="AlphaFoldDB" id="I3XUM7"/>
<dbReference type="HOGENOM" id="CLU_156357_0_0_7"/>
<feature type="compositionally biased region" description="Polar residues" evidence="1">
    <location>
        <begin position="58"/>
        <end position="78"/>
    </location>
</feature>
<proteinExistence type="predicted"/>
<evidence type="ECO:0000256" key="1">
    <source>
        <dbReference type="SAM" id="MobiDB-lite"/>
    </source>
</evidence>
<dbReference type="SUPFAM" id="SSF47473">
    <property type="entry name" value="EF-hand"/>
    <property type="match status" value="1"/>
</dbReference>
<dbReference type="PROSITE" id="PS00018">
    <property type="entry name" value="EF_HAND_1"/>
    <property type="match status" value="2"/>
</dbReference>
<dbReference type="KEGG" id="sba:Sulba_0325"/>
<evidence type="ECO:0000313" key="4">
    <source>
        <dbReference type="Proteomes" id="UP000006176"/>
    </source>
</evidence>
<dbReference type="InterPro" id="IPR018247">
    <property type="entry name" value="EF_Hand_1_Ca_BS"/>
</dbReference>
<feature type="domain" description="EF-hand" evidence="2">
    <location>
        <begin position="69"/>
        <end position="95"/>
    </location>
</feature>
<dbReference type="InterPro" id="IPR002048">
    <property type="entry name" value="EF_hand_dom"/>
</dbReference>
<dbReference type="PATRIC" id="fig|760154.4.peg.326"/>
<organism evidence="3 4">
    <name type="scientific">Sulfurospirillum barnesii (strain ATCC 700032 / DSM 10660 / SES-3)</name>
    <dbReference type="NCBI Taxonomy" id="760154"/>
    <lineage>
        <taxon>Bacteria</taxon>
        <taxon>Pseudomonadati</taxon>
        <taxon>Campylobacterota</taxon>
        <taxon>Epsilonproteobacteria</taxon>
        <taxon>Campylobacterales</taxon>
        <taxon>Sulfurospirillaceae</taxon>
        <taxon>Sulfurospirillum</taxon>
    </lineage>
</organism>
<protein>
    <recommendedName>
        <fullName evidence="2">EF-hand domain-containing protein</fullName>
    </recommendedName>
</protein>
<dbReference type="PROSITE" id="PS50222">
    <property type="entry name" value="EF_HAND_2"/>
    <property type="match status" value="2"/>
</dbReference>
<dbReference type="Gene3D" id="1.10.238.10">
    <property type="entry name" value="EF-hand"/>
    <property type="match status" value="1"/>
</dbReference>
<accession>I3XUM7</accession>
<dbReference type="Proteomes" id="UP000006176">
    <property type="component" value="Chromosome"/>
</dbReference>
<name>I3XUM7_SULBS</name>
<keyword evidence="4" id="KW-1185">Reference proteome</keyword>
<evidence type="ECO:0000313" key="3">
    <source>
        <dbReference type="EMBL" id="AFL67651.1"/>
    </source>
</evidence>
<reference evidence="3 4" key="1">
    <citation type="submission" date="2012-06" db="EMBL/GenBank/DDBJ databases">
        <title>Complete sequence of Sulfurospirillum barnesii SES-3.</title>
        <authorList>
            <consortium name="US DOE Joint Genome Institute"/>
            <person name="Lucas S."/>
            <person name="Han J."/>
            <person name="Lapidus A."/>
            <person name="Cheng J.-F."/>
            <person name="Goodwin L."/>
            <person name="Pitluck S."/>
            <person name="Peters L."/>
            <person name="Ovchinnikova G."/>
            <person name="Lu M."/>
            <person name="Detter J.C."/>
            <person name="Han C."/>
            <person name="Tapia R."/>
            <person name="Land M."/>
            <person name="Hauser L."/>
            <person name="Kyrpides N."/>
            <person name="Ivanova N."/>
            <person name="Pagani I."/>
            <person name="Stolz J."/>
            <person name="Arkin A."/>
            <person name="Dehal P."/>
            <person name="Oremland R."/>
            <person name="Saltikov C."/>
            <person name="Basu P."/>
            <person name="Hollibaugh J."/>
            <person name="Newman D."/>
            <person name="Stolyar S."/>
            <person name="Hazen T."/>
            <person name="Woyke T."/>
        </authorList>
    </citation>
    <scope>NUCLEOTIDE SEQUENCE [LARGE SCALE GENOMIC DNA]</scope>
    <source>
        <strain evidence="4">ATCC 700032 / DSM 10660 / SES-3</strain>
    </source>
</reference>
<dbReference type="RefSeq" id="WP_014768532.1">
    <property type="nucleotide sequence ID" value="NC_018002.1"/>
</dbReference>
<dbReference type="STRING" id="760154.Sulba_0325"/>
<feature type="domain" description="EF-hand" evidence="2">
    <location>
        <begin position="25"/>
        <end position="52"/>
    </location>
</feature>
<sequence length="102" mass="11616">MRKIGMLLALVGLLYAVDTSRGPVAFEAYDTNKDGIITQEEFQRVKNERMSAKAESNLPMQNAISTPEFSVFDTNNDGRITKEEYQKGQLDRMQDRRGKGRQ</sequence>
<evidence type="ECO:0000259" key="2">
    <source>
        <dbReference type="PROSITE" id="PS50222"/>
    </source>
</evidence>